<comment type="caution">
    <text evidence="2">The sequence shown here is derived from an EMBL/GenBank/DDBJ whole genome shotgun (WGS) entry which is preliminary data.</text>
</comment>
<evidence type="ECO:0000313" key="2">
    <source>
        <dbReference type="EMBL" id="GFE66221.1"/>
    </source>
</evidence>
<dbReference type="Proteomes" id="UP000436822">
    <property type="component" value="Unassembled WGS sequence"/>
</dbReference>
<name>A0A6N6JIR0_9RHOB</name>
<evidence type="ECO:0000259" key="1">
    <source>
        <dbReference type="Pfam" id="PF04230"/>
    </source>
</evidence>
<dbReference type="RefSeq" id="WP_159809075.1">
    <property type="nucleotide sequence ID" value="NZ_BLJE01000004.1"/>
</dbReference>
<proteinExistence type="predicted"/>
<evidence type="ECO:0000313" key="3">
    <source>
        <dbReference type="Proteomes" id="UP000436822"/>
    </source>
</evidence>
<protein>
    <submittedName>
        <fullName evidence="2">GumL protein</fullName>
    </submittedName>
</protein>
<reference evidence="2 3" key="1">
    <citation type="submission" date="2019-12" db="EMBL/GenBank/DDBJ databases">
        <title>Litoreibacter badius sp. nov., a novel bacteriochlorophyll a-containing bacterium in the genus Litoreibacter.</title>
        <authorList>
            <person name="Kanamuro M."/>
            <person name="Takabe Y."/>
            <person name="Mori K."/>
            <person name="Takaichi S."/>
            <person name="Hanada S."/>
        </authorList>
    </citation>
    <scope>NUCLEOTIDE SEQUENCE [LARGE SCALE GENOMIC DNA]</scope>
    <source>
        <strain evidence="2 3">K6</strain>
    </source>
</reference>
<dbReference type="InterPro" id="IPR007345">
    <property type="entry name" value="Polysacch_pyruvyl_Trfase"/>
</dbReference>
<accession>A0A6N6JIR0</accession>
<dbReference type="EMBL" id="BLJE01000004">
    <property type="protein sequence ID" value="GFE66221.1"/>
    <property type="molecule type" value="Genomic_DNA"/>
</dbReference>
<sequence>MTDVRTFYWHDRVKGRRKLFWDKYVKKRKSAWKDFAIGNAGDIFARNLVSYFYPGANPVNVKDGPRILCVGSIGHKLQPGDVLSGIGCKTTELPSKHAPDVMVHGLRGPISFDAYKAAGFDVSRVAWLADPGLLIAKMLKPAKAKPGRVSFIPHYREREEIRKLMPAGMKIIDIDDDPLSVGKSIQKSELIYTSSLHGAVFAHALDRPVVLIKPATEEPLLKYEDYYLAVGLGKPVMLDSIIDADFATAPNSPASLTLDIDTISFPAEATLREKGILL</sequence>
<feature type="domain" description="Polysaccharide pyruvyl transferase" evidence="1">
    <location>
        <begin position="101"/>
        <end position="212"/>
    </location>
</feature>
<organism evidence="2 3">
    <name type="scientific">Litoreibacter roseus</name>
    <dbReference type="NCBI Taxonomy" id="2601869"/>
    <lineage>
        <taxon>Bacteria</taxon>
        <taxon>Pseudomonadati</taxon>
        <taxon>Pseudomonadota</taxon>
        <taxon>Alphaproteobacteria</taxon>
        <taxon>Rhodobacterales</taxon>
        <taxon>Roseobacteraceae</taxon>
        <taxon>Litoreibacter</taxon>
    </lineage>
</organism>
<dbReference type="OrthoDB" id="9803627at2"/>
<dbReference type="Pfam" id="PF04230">
    <property type="entry name" value="PS_pyruv_trans"/>
    <property type="match status" value="1"/>
</dbReference>
<dbReference type="AlphaFoldDB" id="A0A6N6JIR0"/>
<keyword evidence="3" id="KW-1185">Reference proteome</keyword>
<gene>
    <name evidence="2" type="primary">gumL</name>
    <name evidence="2" type="ORF">KIN_32950</name>
</gene>